<keyword evidence="8" id="KW-1185">Reference proteome</keyword>
<dbReference type="EMBL" id="BLLK01000047">
    <property type="protein sequence ID" value="GFH54456.1"/>
    <property type="molecule type" value="Genomic_DNA"/>
</dbReference>
<comment type="subcellular location">
    <subcellularLocation>
        <location evidence="1">Mitochondrion</location>
    </subcellularLocation>
</comment>
<name>A0AAD3D0C8_9STRA</name>
<dbReference type="AlphaFoldDB" id="A0AAD3D0C8"/>
<accession>A0AAD3D0C8</accession>
<comment type="similarity">
    <text evidence="2">Belongs to the OXR1 family.</text>
</comment>
<evidence type="ECO:0000256" key="3">
    <source>
        <dbReference type="ARBA" id="ARBA00023128"/>
    </source>
</evidence>
<organism evidence="7 8">
    <name type="scientific">Chaetoceros tenuissimus</name>
    <dbReference type="NCBI Taxonomy" id="426638"/>
    <lineage>
        <taxon>Eukaryota</taxon>
        <taxon>Sar</taxon>
        <taxon>Stramenopiles</taxon>
        <taxon>Ochrophyta</taxon>
        <taxon>Bacillariophyta</taxon>
        <taxon>Coscinodiscophyceae</taxon>
        <taxon>Chaetocerotophycidae</taxon>
        <taxon>Chaetocerotales</taxon>
        <taxon>Chaetocerotaceae</taxon>
        <taxon>Chaetoceros</taxon>
    </lineage>
</organism>
<evidence type="ECO:0000256" key="5">
    <source>
        <dbReference type="SAM" id="MobiDB-lite"/>
    </source>
</evidence>
<feature type="domain" description="TLDc" evidence="6">
    <location>
        <begin position="228"/>
        <end position="430"/>
    </location>
</feature>
<feature type="region of interest" description="Disordered" evidence="5">
    <location>
        <begin position="1"/>
        <end position="42"/>
    </location>
</feature>
<evidence type="ECO:0000256" key="2">
    <source>
        <dbReference type="ARBA" id="ARBA00009540"/>
    </source>
</evidence>
<evidence type="ECO:0000259" key="6">
    <source>
        <dbReference type="PROSITE" id="PS51886"/>
    </source>
</evidence>
<evidence type="ECO:0000313" key="8">
    <source>
        <dbReference type="Proteomes" id="UP001054902"/>
    </source>
</evidence>
<sequence length="519" mass="59066">MMKKHNYKRETKIGTQQDVKRDSLQSERKRDRDETDHRRQNSRQFRDIWKAHEIGILPKILRKGSDLFVRAAINRRSASKKEKSFKNVNLPLFPSTREVISNKDLAPRTSNSDVAVGLGSHNSASHSCGKQDSSNASMMSSTITPFDERSDVSQYPVYSEHDDEVSSVSTWENSPEEQFDTWQVLNDEYADDFGYGCHADLDGKMDDSDRDTFKILGTSADDISAQPHVLSPPLMESLLNFVPEHLSSENFWLKYSLVRDGASLDTFRNYLKAAQYTIIAIQTTSGDVFGSFTSSLWQEHHGYFGSGEAFVWKMKTNRFHPCSSLYEQAHMESEIEVFPFTGLNSCVQLLEHDRIALGGGEIEQKPNNEFTTEVFTEEQRLGLGFAFVLHDDLQRGTSGRSATFCNPVLMGRVEDGGVFEVQNIEAWTFTPCLSVESAEELELKKHFRHESVVHEYSKSSINSYVSTESPTTPTLSKRNFYRRIGENDEDEFQRDSWVLANMKNDSTFRSMSSATPKFL</sequence>
<dbReference type="GO" id="GO:0005739">
    <property type="term" value="C:mitochondrion"/>
    <property type="evidence" value="ECO:0007669"/>
    <property type="project" value="UniProtKB-SubCell"/>
</dbReference>
<dbReference type="SMART" id="SM00584">
    <property type="entry name" value="TLDc"/>
    <property type="match status" value="1"/>
</dbReference>
<evidence type="ECO:0000313" key="7">
    <source>
        <dbReference type="EMBL" id="GFH54456.1"/>
    </source>
</evidence>
<protein>
    <recommendedName>
        <fullName evidence="4">Oxidation resistance protein 1</fullName>
    </recommendedName>
</protein>
<dbReference type="Proteomes" id="UP001054902">
    <property type="component" value="Unassembled WGS sequence"/>
</dbReference>
<reference evidence="7 8" key="1">
    <citation type="journal article" date="2021" name="Sci. Rep.">
        <title>The genome of the diatom Chaetoceros tenuissimus carries an ancient integrated fragment of an extant virus.</title>
        <authorList>
            <person name="Hongo Y."/>
            <person name="Kimura K."/>
            <person name="Takaki Y."/>
            <person name="Yoshida Y."/>
            <person name="Baba S."/>
            <person name="Kobayashi G."/>
            <person name="Nagasaki K."/>
            <person name="Hano T."/>
            <person name="Tomaru Y."/>
        </authorList>
    </citation>
    <scope>NUCLEOTIDE SEQUENCE [LARGE SCALE GENOMIC DNA]</scope>
    <source>
        <strain evidence="7 8">NIES-3715</strain>
    </source>
</reference>
<proteinExistence type="inferred from homology"/>
<gene>
    <name evidence="7" type="ORF">CTEN210_10932</name>
</gene>
<keyword evidence="3" id="KW-0496">Mitochondrion</keyword>
<dbReference type="InterPro" id="IPR006571">
    <property type="entry name" value="TLDc_dom"/>
</dbReference>
<dbReference type="PANTHER" id="PTHR23354">
    <property type="entry name" value="NUCLEOLAR PROTEIN 7/ESTROGEN RECEPTOR COACTIVATOR-RELATED"/>
    <property type="match status" value="1"/>
</dbReference>
<comment type="caution">
    <text evidence="7">The sequence shown here is derived from an EMBL/GenBank/DDBJ whole genome shotgun (WGS) entry which is preliminary data.</text>
</comment>
<feature type="compositionally biased region" description="Basic and acidic residues" evidence="5">
    <location>
        <begin position="8"/>
        <end position="42"/>
    </location>
</feature>
<dbReference type="PROSITE" id="PS51886">
    <property type="entry name" value="TLDC"/>
    <property type="match status" value="1"/>
</dbReference>
<evidence type="ECO:0000256" key="1">
    <source>
        <dbReference type="ARBA" id="ARBA00004173"/>
    </source>
</evidence>
<evidence type="ECO:0000256" key="4">
    <source>
        <dbReference type="ARBA" id="ARBA00040604"/>
    </source>
</evidence>
<dbReference type="Pfam" id="PF07534">
    <property type="entry name" value="TLD"/>
    <property type="match status" value="1"/>
</dbReference>
<dbReference type="PANTHER" id="PTHR23354:SF62">
    <property type="entry name" value="MUSTARD, ISOFORM V"/>
    <property type="match status" value="1"/>
</dbReference>